<dbReference type="PANTHER" id="PTHR10584:SF166">
    <property type="entry name" value="RIBOKINASE"/>
    <property type="match status" value="1"/>
</dbReference>
<feature type="domain" description="Carbohydrate kinase PfkB" evidence="4">
    <location>
        <begin position="6"/>
        <end position="279"/>
    </location>
</feature>
<keyword evidence="6" id="KW-1185">Reference proteome</keyword>
<dbReference type="eggNOG" id="arCOG00014">
    <property type="taxonomic scope" value="Archaea"/>
</dbReference>
<dbReference type="InterPro" id="IPR011611">
    <property type="entry name" value="PfkB_dom"/>
</dbReference>
<accession>G0EE72</accession>
<reference evidence="5 6" key="1">
    <citation type="journal article" date="2011" name="Stand. Genomic Sci.">
        <title>Complete genome sequence of the hyperthermophilic chemolithoautotroph Pyrolobus fumarii type strain (1A).</title>
        <authorList>
            <person name="Anderson I."/>
            <person name="Goker M."/>
            <person name="Nolan M."/>
            <person name="Lucas S."/>
            <person name="Hammon N."/>
            <person name="Deshpande S."/>
            <person name="Cheng J.F."/>
            <person name="Tapia R."/>
            <person name="Han C."/>
            <person name="Goodwin L."/>
            <person name="Pitluck S."/>
            <person name="Huntemann M."/>
            <person name="Liolios K."/>
            <person name="Ivanova N."/>
            <person name="Pagani I."/>
            <person name="Mavromatis K."/>
            <person name="Ovchinikova G."/>
            <person name="Pati A."/>
            <person name="Chen A."/>
            <person name="Palaniappan K."/>
            <person name="Land M."/>
            <person name="Hauser L."/>
            <person name="Brambilla E.M."/>
            <person name="Huber H."/>
            <person name="Yasawong M."/>
            <person name="Rohde M."/>
            <person name="Spring S."/>
            <person name="Abt B."/>
            <person name="Sikorski J."/>
            <person name="Wirth R."/>
            <person name="Detter J.C."/>
            <person name="Woyke T."/>
            <person name="Bristow J."/>
            <person name="Eisen J.A."/>
            <person name="Markowitz V."/>
            <person name="Hugenholtz P."/>
            <person name="Kyrpides N.C."/>
            <person name="Klenk H.P."/>
            <person name="Lapidus A."/>
        </authorList>
    </citation>
    <scope>NUCLEOTIDE SEQUENCE [LARGE SCALE GENOMIC DNA]</scope>
    <source>
        <strain evidence="6">DSM 11204 / 1A</strain>
    </source>
</reference>
<dbReference type="InterPro" id="IPR029056">
    <property type="entry name" value="Ribokinase-like"/>
</dbReference>
<dbReference type="PRINTS" id="PR00990">
    <property type="entry name" value="RIBOKINASE"/>
</dbReference>
<dbReference type="AlphaFoldDB" id="G0EE72"/>
<dbReference type="KEGG" id="pfm:Pyrfu_0897"/>
<comment type="similarity">
    <text evidence="1">Belongs to the carbohydrate kinase PfkB family.</text>
</comment>
<dbReference type="Gene3D" id="3.40.1190.20">
    <property type="match status" value="1"/>
</dbReference>
<dbReference type="PANTHER" id="PTHR10584">
    <property type="entry name" value="SUGAR KINASE"/>
    <property type="match status" value="1"/>
</dbReference>
<dbReference type="GO" id="GO:0016301">
    <property type="term" value="F:kinase activity"/>
    <property type="evidence" value="ECO:0007669"/>
    <property type="project" value="UniProtKB-KW"/>
</dbReference>
<protein>
    <submittedName>
        <fullName evidence="5">PfkB domain protein</fullName>
    </submittedName>
</protein>
<dbReference type="RefSeq" id="WP_014026443.1">
    <property type="nucleotide sequence ID" value="NC_015931.1"/>
</dbReference>
<dbReference type="Proteomes" id="UP000001037">
    <property type="component" value="Chromosome"/>
</dbReference>
<keyword evidence="2" id="KW-0808">Transferase</keyword>
<dbReference type="SUPFAM" id="SSF53613">
    <property type="entry name" value="Ribokinase-like"/>
    <property type="match status" value="1"/>
</dbReference>
<dbReference type="GeneID" id="11139371"/>
<evidence type="ECO:0000256" key="3">
    <source>
        <dbReference type="ARBA" id="ARBA00022777"/>
    </source>
</evidence>
<dbReference type="InParanoid" id="G0EE72"/>
<dbReference type="Pfam" id="PF00294">
    <property type="entry name" value="PfkB"/>
    <property type="match status" value="1"/>
</dbReference>
<dbReference type="FunCoup" id="G0EE72">
    <property type="interactions" value="10"/>
</dbReference>
<dbReference type="GO" id="GO:0006796">
    <property type="term" value="P:phosphate-containing compound metabolic process"/>
    <property type="evidence" value="ECO:0007669"/>
    <property type="project" value="UniProtKB-ARBA"/>
</dbReference>
<name>G0EE72_PYRF1</name>
<evidence type="ECO:0000259" key="4">
    <source>
        <dbReference type="Pfam" id="PF00294"/>
    </source>
</evidence>
<dbReference type="STRING" id="694429.Pyrfu_0897"/>
<dbReference type="InterPro" id="IPR002139">
    <property type="entry name" value="Ribo/fructo_kinase"/>
</dbReference>
<organism evidence="5 6">
    <name type="scientific">Pyrolobus fumarii (strain DSM 11204 / 1A)</name>
    <dbReference type="NCBI Taxonomy" id="694429"/>
    <lineage>
        <taxon>Archaea</taxon>
        <taxon>Thermoproteota</taxon>
        <taxon>Thermoprotei</taxon>
        <taxon>Desulfurococcales</taxon>
        <taxon>Pyrodictiaceae</taxon>
        <taxon>Pyrolobus</taxon>
    </lineage>
</organism>
<evidence type="ECO:0000313" key="5">
    <source>
        <dbReference type="EMBL" id="AEM38766.1"/>
    </source>
</evidence>
<dbReference type="HOGENOM" id="CLU_027634_2_2_2"/>
<proteinExistence type="inferred from homology"/>
<sequence length="318" mass="34109">MRIKHLSIGNINIDIYLYVERLPGPDEELPVMEASIGPGGAASNYAVGVARAGHESYLLAHTTRDAEALGILGRLREAGVKLDYVIVHEEGTPGIVVVVVAKGGETVMFKVRGVNALLRGDEISGEFDVVHIASVEPTVVERVTRQVSTRIISYDPGGAVAISNPSEVAKLAGRVTILSLNAREFLHVFGLGVASVSERLDKNWMLIRLGARGSLLVSNGRALHTRVCKLGEPVDTTGAGDAFNAYFNAWIAEGNEVEEALEVASIAAGLKVLKRGAQSIPSREEVEEVWRKGICKGIVRRVTLEEAEQLVRETVGSS</sequence>
<gene>
    <name evidence="5" type="ordered locus">Pyrfu_0897</name>
</gene>
<dbReference type="OrthoDB" id="26949at2157"/>
<evidence type="ECO:0000313" key="6">
    <source>
        <dbReference type="Proteomes" id="UP000001037"/>
    </source>
</evidence>
<evidence type="ECO:0000256" key="2">
    <source>
        <dbReference type="ARBA" id="ARBA00022679"/>
    </source>
</evidence>
<dbReference type="EMBL" id="CP002838">
    <property type="protein sequence ID" value="AEM38766.1"/>
    <property type="molecule type" value="Genomic_DNA"/>
</dbReference>
<keyword evidence="3" id="KW-0418">Kinase</keyword>
<evidence type="ECO:0000256" key="1">
    <source>
        <dbReference type="ARBA" id="ARBA00010688"/>
    </source>
</evidence>